<protein>
    <submittedName>
        <fullName evidence="1">Uncharacterized protein</fullName>
    </submittedName>
</protein>
<name>A1D2Y6_NEOFI</name>
<organism evidence="1 2">
    <name type="scientific">Neosartorya fischeri (strain ATCC 1020 / DSM 3700 / CBS 544.65 / FGSC A1164 / JCM 1740 / NRRL 181 / WB 181)</name>
    <name type="common">Aspergillus fischerianus</name>
    <dbReference type="NCBI Taxonomy" id="331117"/>
    <lineage>
        <taxon>Eukaryota</taxon>
        <taxon>Fungi</taxon>
        <taxon>Dikarya</taxon>
        <taxon>Ascomycota</taxon>
        <taxon>Pezizomycotina</taxon>
        <taxon>Eurotiomycetes</taxon>
        <taxon>Eurotiomycetidae</taxon>
        <taxon>Eurotiales</taxon>
        <taxon>Aspergillaceae</taxon>
        <taxon>Aspergillus</taxon>
        <taxon>Aspergillus subgen. Fumigati</taxon>
    </lineage>
</organism>
<sequence>MRQDFCAFSDKQLARGTILASLNATCYFARMMKVMFLKNQSSSGYWQPTLKKAMKYLRRNICKGLQFAWD</sequence>
<dbReference type="GeneID" id="4591642"/>
<dbReference type="RefSeq" id="XP_001264676.1">
    <property type="nucleotide sequence ID" value="XM_001264675.1"/>
</dbReference>
<evidence type="ECO:0000313" key="2">
    <source>
        <dbReference type="Proteomes" id="UP000006702"/>
    </source>
</evidence>
<accession>A1D2Y6</accession>
<gene>
    <name evidence="1" type="ORF">NFIA_014710</name>
</gene>
<reference evidence="2" key="1">
    <citation type="journal article" date="2008" name="PLoS Genet.">
        <title>Genomic islands in the pathogenic filamentous fungus Aspergillus fumigatus.</title>
        <authorList>
            <person name="Fedorova N.D."/>
            <person name="Khaldi N."/>
            <person name="Joardar V.S."/>
            <person name="Maiti R."/>
            <person name="Amedeo P."/>
            <person name="Anderson M.J."/>
            <person name="Crabtree J."/>
            <person name="Silva J.C."/>
            <person name="Badger J.H."/>
            <person name="Albarraq A."/>
            <person name="Angiuoli S."/>
            <person name="Bussey H."/>
            <person name="Bowyer P."/>
            <person name="Cotty P.J."/>
            <person name="Dyer P.S."/>
            <person name="Egan A."/>
            <person name="Galens K."/>
            <person name="Fraser-Liggett C.M."/>
            <person name="Haas B.J."/>
            <person name="Inman J.M."/>
            <person name="Kent R."/>
            <person name="Lemieux S."/>
            <person name="Malavazi I."/>
            <person name="Orvis J."/>
            <person name="Roemer T."/>
            <person name="Ronning C.M."/>
            <person name="Sundaram J.P."/>
            <person name="Sutton G."/>
            <person name="Turner G."/>
            <person name="Venter J.C."/>
            <person name="White O.R."/>
            <person name="Whitty B.R."/>
            <person name="Youngman P."/>
            <person name="Wolfe K.H."/>
            <person name="Goldman G.H."/>
            <person name="Wortman J.R."/>
            <person name="Jiang B."/>
            <person name="Denning D.W."/>
            <person name="Nierman W.C."/>
        </authorList>
    </citation>
    <scope>NUCLEOTIDE SEQUENCE [LARGE SCALE GENOMIC DNA]</scope>
    <source>
        <strain evidence="2">ATCC 1020 / DSM 3700 / CBS 544.65 / FGSC A1164 / JCM 1740 / NRRL 181 / WB 181</strain>
    </source>
</reference>
<proteinExistence type="predicted"/>
<dbReference type="EMBL" id="DS027688">
    <property type="protein sequence ID" value="EAW22779.1"/>
    <property type="molecule type" value="Genomic_DNA"/>
</dbReference>
<dbReference type="HOGENOM" id="CLU_2758388_0_0_1"/>
<dbReference type="KEGG" id="nfi:NFIA_014710"/>
<dbReference type="AlphaFoldDB" id="A1D2Y6"/>
<dbReference type="VEuPathDB" id="FungiDB:NFIA_014710"/>
<keyword evidence="2" id="KW-1185">Reference proteome</keyword>
<evidence type="ECO:0000313" key="1">
    <source>
        <dbReference type="EMBL" id="EAW22779.1"/>
    </source>
</evidence>
<dbReference type="Proteomes" id="UP000006702">
    <property type="component" value="Unassembled WGS sequence"/>
</dbReference>
<dbReference type="OrthoDB" id="10355859at2759"/>